<sequence length="109" mass="12433">MKAIESHRVKFPRLLFTNYNNRESRNIITEENLIKKTTPVVAITSIRALGILKKDTPFSTNRATKSGSWINDRATKTIRLVPETYDPGSRVPRIATATDTCCIYKKESY</sequence>
<name>A0A1E1LXT3_RHYSE</name>
<accession>A0A1E1LXT3</accession>
<dbReference type="EMBL" id="FJVC01000041">
    <property type="protein sequence ID" value="CZT41674.1"/>
    <property type="molecule type" value="Genomic_DNA"/>
</dbReference>
<keyword evidence="2" id="KW-1185">Reference proteome</keyword>
<protein>
    <submittedName>
        <fullName evidence="1">Uncharacterized protein</fullName>
    </submittedName>
</protein>
<dbReference type="AlphaFoldDB" id="A0A1E1LXT3"/>
<reference evidence="2" key="1">
    <citation type="submission" date="2016-03" db="EMBL/GenBank/DDBJ databases">
        <authorList>
            <person name="Guldener U."/>
        </authorList>
    </citation>
    <scope>NUCLEOTIDE SEQUENCE [LARGE SCALE GENOMIC DNA]</scope>
</reference>
<evidence type="ECO:0000313" key="1">
    <source>
        <dbReference type="EMBL" id="CZT41674.1"/>
    </source>
</evidence>
<organism evidence="1 2">
    <name type="scientific">Rhynchosporium secalis</name>
    <name type="common">Barley scald fungus</name>
    <dbReference type="NCBI Taxonomy" id="38038"/>
    <lineage>
        <taxon>Eukaryota</taxon>
        <taxon>Fungi</taxon>
        <taxon>Dikarya</taxon>
        <taxon>Ascomycota</taxon>
        <taxon>Pezizomycotina</taxon>
        <taxon>Leotiomycetes</taxon>
        <taxon>Helotiales</taxon>
        <taxon>Ploettnerulaceae</taxon>
        <taxon>Rhynchosporium</taxon>
    </lineage>
</organism>
<proteinExistence type="predicted"/>
<gene>
    <name evidence="1" type="ORF">RSE6_01436</name>
</gene>
<evidence type="ECO:0000313" key="2">
    <source>
        <dbReference type="Proteomes" id="UP000177625"/>
    </source>
</evidence>
<dbReference type="Proteomes" id="UP000177625">
    <property type="component" value="Unassembled WGS sequence"/>
</dbReference>